<sequence>MAAAVAAPTATSVGGGGVVKAVTSAVQPKSPDSLTALMAKKSITSMSDEEIIQENLKEILDLKSREERKANGRLVAVIVASLVIFLAIYHAWIQNLGAMAGVLVPAGIMLSYGLWVVVLAKRDKHKRAMFERHIEEVALKNKCELEDKHSRLRHSSPEADASASSSLHYVNELLPMPKKQKHRRHRQRQRQRDLAGTGHGHGNGTGTDASSSEVTVHRSGKNGAKRPSFRQKLFGQTIAHVKLVEMQGDSIDSNSTTDTNLDPAEKRKRLQRMDTMLPMPQVVRMSSAP</sequence>
<proteinExistence type="predicted"/>
<feature type="transmembrane region" description="Helical" evidence="2">
    <location>
        <begin position="74"/>
        <end position="92"/>
    </location>
</feature>
<feature type="compositionally biased region" description="Basic residues" evidence="1">
    <location>
        <begin position="218"/>
        <end position="229"/>
    </location>
</feature>
<feature type="transmembrane region" description="Helical" evidence="2">
    <location>
        <begin position="98"/>
        <end position="120"/>
    </location>
</feature>
<dbReference type="PhylomeDB" id="B4MTF9"/>
<feature type="region of interest" description="Disordered" evidence="1">
    <location>
        <begin position="249"/>
        <end position="269"/>
    </location>
</feature>
<gene>
    <name evidence="3" type="primary">Dwil\GK20154</name>
    <name evidence="3" type="ORF">Dwil_GK20154</name>
</gene>
<feature type="region of interest" description="Disordered" evidence="1">
    <location>
        <begin position="175"/>
        <end position="231"/>
    </location>
</feature>
<name>B4MTF9_DROWI</name>
<evidence type="ECO:0000313" key="3">
    <source>
        <dbReference type="EMBL" id="EDW75398.1"/>
    </source>
</evidence>
<dbReference type="EMBL" id="CH963851">
    <property type="protein sequence ID" value="EDW75398.1"/>
    <property type="molecule type" value="Genomic_DNA"/>
</dbReference>
<organism evidence="3 4">
    <name type="scientific">Drosophila willistoni</name>
    <name type="common">Fruit fly</name>
    <dbReference type="NCBI Taxonomy" id="7260"/>
    <lineage>
        <taxon>Eukaryota</taxon>
        <taxon>Metazoa</taxon>
        <taxon>Ecdysozoa</taxon>
        <taxon>Arthropoda</taxon>
        <taxon>Hexapoda</taxon>
        <taxon>Insecta</taxon>
        <taxon>Pterygota</taxon>
        <taxon>Neoptera</taxon>
        <taxon>Endopterygota</taxon>
        <taxon>Diptera</taxon>
        <taxon>Brachycera</taxon>
        <taxon>Muscomorpha</taxon>
        <taxon>Ephydroidea</taxon>
        <taxon>Drosophilidae</taxon>
        <taxon>Drosophila</taxon>
        <taxon>Sophophora</taxon>
    </lineage>
</organism>
<keyword evidence="2" id="KW-0812">Transmembrane</keyword>
<feature type="compositionally biased region" description="Basic residues" evidence="1">
    <location>
        <begin position="178"/>
        <end position="189"/>
    </location>
</feature>
<accession>B4MTF9</accession>
<dbReference type="InParanoid" id="B4MTF9"/>
<evidence type="ECO:0000256" key="2">
    <source>
        <dbReference type="SAM" id="Phobius"/>
    </source>
</evidence>
<keyword evidence="4" id="KW-1185">Reference proteome</keyword>
<keyword evidence="2" id="KW-1133">Transmembrane helix</keyword>
<reference evidence="3 4" key="1">
    <citation type="journal article" date="2007" name="Nature">
        <title>Evolution of genes and genomes on the Drosophila phylogeny.</title>
        <authorList>
            <consortium name="Drosophila 12 Genomes Consortium"/>
            <person name="Clark A.G."/>
            <person name="Eisen M.B."/>
            <person name="Smith D.R."/>
            <person name="Bergman C.M."/>
            <person name="Oliver B."/>
            <person name="Markow T.A."/>
            <person name="Kaufman T.C."/>
            <person name="Kellis M."/>
            <person name="Gelbart W."/>
            <person name="Iyer V.N."/>
            <person name="Pollard D.A."/>
            <person name="Sackton T.B."/>
            <person name="Larracuente A.M."/>
            <person name="Singh N.D."/>
            <person name="Abad J.P."/>
            <person name="Abt D.N."/>
            <person name="Adryan B."/>
            <person name="Aguade M."/>
            <person name="Akashi H."/>
            <person name="Anderson W.W."/>
            <person name="Aquadro C.F."/>
            <person name="Ardell D.H."/>
            <person name="Arguello R."/>
            <person name="Artieri C.G."/>
            <person name="Barbash D.A."/>
            <person name="Barker D."/>
            <person name="Barsanti P."/>
            <person name="Batterham P."/>
            <person name="Batzoglou S."/>
            <person name="Begun D."/>
            <person name="Bhutkar A."/>
            <person name="Blanco E."/>
            <person name="Bosak S.A."/>
            <person name="Bradley R.K."/>
            <person name="Brand A.D."/>
            <person name="Brent M.R."/>
            <person name="Brooks A.N."/>
            <person name="Brown R.H."/>
            <person name="Butlin R.K."/>
            <person name="Caggese C."/>
            <person name="Calvi B.R."/>
            <person name="Bernardo de Carvalho A."/>
            <person name="Caspi A."/>
            <person name="Castrezana S."/>
            <person name="Celniker S.E."/>
            <person name="Chang J.L."/>
            <person name="Chapple C."/>
            <person name="Chatterji S."/>
            <person name="Chinwalla A."/>
            <person name="Civetta A."/>
            <person name="Clifton S.W."/>
            <person name="Comeron J.M."/>
            <person name="Costello J.C."/>
            <person name="Coyne J.A."/>
            <person name="Daub J."/>
            <person name="David R.G."/>
            <person name="Delcher A.L."/>
            <person name="Delehaunty K."/>
            <person name="Do C.B."/>
            <person name="Ebling H."/>
            <person name="Edwards K."/>
            <person name="Eickbush T."/>
            <person name="Evans J.D."/>
            <person name="Filipski A."/>
            <person name="Findeiss S."/>
            <person name="Freyhult E."/>
            <person name="Fulton L."/>
            <person name="Fulton R."/>
            <person name="Garcia A.C."/>
            <person name="Gardiner A."/>
            <person name="Garfield D.A."/>
            <person name="Garvin B.E."/>
            <person name="Gibson G."/>
            <person name="Gilbert D."/>
            <person name="Gnerre S."/>
            <person name="Godfrey J."/>
            <person name="Good R."/>
            <person name="Gotea V."/>
            <person name="Gravely B."/>
            <person name="Greenberg A.J."/>
            <person name="Griffiths-Jones S."/>
            <person name="Gross S."/>
            <person name="Guigo R."/>
            <person name="Gustafson E.A."/>
            <person name="Haerty W."/>
            <person name="Hahn M.W."/>
            <person name="Halligan D.L."/>
            <person name="Halpern A.L."/>
            <person name="Halter G.M."/>
            <person name="Han M.V."/>
            <person name="Heger A."/>
            <person name="Hillier L."/>
            <person name="Hinrichs A.S."/>
            <person name="Holmes I."/>
            <person name="Hoskins R.A."/>
            <person name="Hubisz M.J."/>
            <person name="Hultmark D."/>
            <person name="Huntley M.A."/>
            <person name="Jaffe D.B."/>
            <person name="Jagadeeshan S."/>
            <person name="Jeck W.R."/>
            <person name="Johnson J."/>
            <person name="Jones C.D."/>
            <person name="Jordan W.C."/>
            <person name="Karpen G.H."/>
            <person name="Kataoka E."/>
            <person name="Keightley P.D."/>
            <person name="Kheradpour P."/>
            <person name="Kirkness E.F."/>
            <person name="Koerich L.B."/>
            <person name="Kristiansen K."/>
            <person name="Kudrna D."/>
            <person name="Kulathinal R.J."/>
            <person name="Kumar S."/>
            <person name="Kwok R."/>
            <person name="Lander E."/>
            <person name="Langley C.H."/>
            <person name="Lapoint R."/>
            <person name="Lazzaro B.P."/>
            <person name="Lee S.J."/>
            <person name="Levesque L."/>
            <person name="Li R."/>
            <person name="Lin C.F."/>
            <person name="Lin M.F."/>
            <person name="Lindblad-Toh K."/>
            <person name="Llopart A."/>
            <person name="Long M."/>
            <person name="Low L."/>
            <person name="Lozovsky E."/>
            <person name="Lu J."/>
            <person name="Luo M."/>
            <person name="Machado C.A."/>
            <person name="Makalowski W."/>
            <person name="Marzo M."/>
            <person name="Matsuda M."/>
            <person name="Matzkin L."/>
            <person name="McAllister B."/>
            <person name="McBride C.S."/>
            <person name="McKernan B."/>
            <person name="McKernan K."/>
            <person name="Mendez-Lago M."/>
            <person name="Minx P."/>
            <person name="Mollenhauer M.U."/>
            <person name="Montooth K."/>
            <person name="Mount S.M."/>
            <person name="Mu X."/>
            <person name="Myers E."/>
            <person name="Negre B."/>
            <person name="Newfeld S."/>
            <person name="Nielsen R."/>
            <person name="Noor M.A."/>
            <person name="O'Grady P."/>
            <person name="Pachter L."/>
            <person name="Papaceit M."/>
            <person name="Parisi M.J."/>
            <person name="Parisi M."/>
            <person name="Parts L."/>
            <person name="Pedersen J.S."/>
            <person name="Pesole G."/>
            <person name="Phillippy A.M."/>
            <person name="Ponting C.P."/>
            <person name="Pop M."/>
            <person name="Porcelli D."/>
            <person name="Powell J.R."/>
            <person name="Prohaska S."/>
            <person name="Pruitt K."/>
            <person name="Puig M."/>
            <person name="Quesneville H."/>
            <person name="Ram K.R."/>
            <person name="Rand D."/>
            <person name="Rasmussen M.D."/>
            <person name="Reed L.K."/>
            <person name="Reenan R."/>
            <person name="Reily A."/>
            <person name="Remington K.A."/>
            <person name="Rieger T.T."/>
            <person name="Ritchie M.G."/>
            <person name="Robin C."/>
            <person name="Rogers Y.H."/>
            <person name="Rohde C."/>
            <person name="Rozas J."/>
            <person name="Rubenfield M.J."/>
            <person name="Ruiz A."/>
            <person name="Russo S."/>
            <person name="Salzberg S.L."/>
            <person name="Sanchez-Gracia A."/>
            <person name="Saranga D.J."/>
            <person name="Sato H."/>
            <person name="Schaeffer S.W."/>
            <person name="Schatz M.C."/>
            <person name="Schlenke T."/>
            <person name="Schwartz R."/>
            <person name="Segarra C."/>
            <person name="Singh R.S."/>
            <person name="Sirot L."/>
            <person name="Sirota M."/>
            <person name="Sisneros N.B."/>
            <person name="Smith C.D."/>
            <person name="Smith T.F."/>
            <person name="Spieth J."/>
            <person name="Stage D.E."/>
            <person name="Stark A."/>
            <person name="Stephan W."/>
            <person name="Strausberg R.L."/>
            <person name="Strempel S."/>
            <person name="Sturgill D."/>
            <person name="Sutton G."/>
            <person name="Sutton G.G."/>
            <person name="Tao W."/>
            <person name="Teichmann S."/>
            <person name="Tobari Y.N."/>
            <person name="Tomimura Y."/>
            <person name="Tsolas J.M."/>
            <person name="Valente V.L."/>
            <person name="Venter E."/>
            <person name="Venter J.C."/>
            <person name="Vicario S."/>
            <person name="Vieira F.G."/>
            <person name="Vilella A.J."/>
            <person name="Villasante A."/>
            <person name="Walenz B."/>
            <person name="Wang J."/>
            <person name="Wasserman M."/>
            <person name="Watts T."/>
            <person name="Wilson D."/>
            <person name="Wilson R.K."/>
            <person name="Wing R.A."/>
            <person name="Wolfner M.F."/>
            <person name="Wong A."/>
            <person name="Wong G.K."/>
            <person name="Wu C.I."/>
            <person name="Wu G."/>
            <person name="Yamamoto D."/>
            <person name="Yang H.P."/>
            <person name="Yang S.P."/>
            <person name="Yorke J.A."/>
            <person name="Yoshida K."/>
            <person name="Zdobnov E."/>
            <person name="Zhang P."/>
            <person name="Zhang Y."/>
            <person name="Zimin A.V."/>
            <person name="Baldwin J."/>
            <person name="Abdouelleil A."/>
            <person name="Abdulkadir J."/>
            <person name="Abebe A."/>
            <person name="Abera B."/>
            <person name="Abreu J."/>
            <person name="Acer S.C."/>
            <person name="Aftuck L."/>
            <person name="Alexander A."/>
            <person name="An P."/>
            <person name="Anderson E."/>
            <person name="Anderson S."/>
            <person name="Arachi H."/>
            <person name="Azer M."/>
            <person name="Bachantsang P."/>
            <person name="Barry A."/>
            <person name="Bayul T."/>
            <person name="Berlin A."/>
            <person name="Bessette D."/>
            <person name="Bloom T."/>
            <person name="Blye J."/>
            <person name="Boguslavskiy L."/>
            <person name="Bonnet C."/>
            <person name="Boukhgalter B."/>
            <person name="Bourzgui I."/>
            <person name="Brown A."/>
            <person name="Cahill P."/>
            <person name="Channer S."/>
            <person name="Cheshatsang Y."/>
            <person name="Chuda L."/>
            <person name="Citroen M."/>
            <person name="Collymore A."/>
            <person name="Cooke P."/>
            <person name="Costello M."/>
            <person name="D'Aco K."/>
            <person name="Daza R."/>
            <person name="De Haan G."/>
            <person name="DeGray S."/>
            <person name="DeMaso C."/>
            <person name="Dhargay N."/>
            <person name="Dooley K."/>
            <person name="Dooley E."/>
            <person name="Doricent M."/>
            <person name="Dorje P."/>
            <person name="Dorjee K."/>
            <person name="Dupes A."/>
            <person name="Elong R."/>
            <person name="Falk J."/>
            <person name="Farina A."/>
            <person name="Faro S."/>
            <person name="Ferguson D."/>
            <person name="Fisher S."/>
            <person name="Foley C.D."/>
            <person name="Franke A."/>
            <person name="Friedrich D."/>
            <person name="Gadbois L."/>
            <person name="Gearin G."/>
            <person name="Gearin C.R."/>
            <person name="Giannoukos G."/>
            <person name="Goode T."/>
            <person name="Graham J."/>
            <person name="Grandbois E."/>
            <person name="Grewal S."/>
            <person name="Gyaltsen K."/>
            <person name="Hafez N."/>
            <person name="Hagos B."/>
            <person name="Hall J."/>
            <person name="Henson C."/>
            <person name="Hollinger A."/>
            <person name="Honan T."/>
            <person name="Huard M.D."/>
            <person name="Hughes L."/>
            <person name="Hurhula B."/>
            <person name="Husby M.E."/>
            <person name="Kamat A."/>
            <person name="Kanga B."/>
            <person name="Kashin S."/>
            <person name="Khazanovich D."/>
            <person name="Kisner P."/>
            <person name="Lance K."/>
            <person name="Lara M."/>
            <person name="Lee W."/>
            <person name="Lennon N."/>
            <person name="Letendre F."/>
            <person name="LeVine R."/>
            <person name="Lipovsky A."/>
            <person name="Liu X."/>
            <person name="Liu J."/>
            <person name="Liu S."/>
            <person name="Lokyitsang T."/>
            <person name="Lokyitsang Y."/>
            <person name="Lubonja R."/>
            <person name="Lui A."/>
            <person name="MacDonald P."/>
            <person name="Magnisalis V."/>
            <person name="Maru K."/>
            <person name="Matthews C."/>
            <person name="McCusker W."/>
            <person name="McDonough S."/>
            <person name="Mehta T."/>
            <person name="Meldrim J."/>
            <person name="Meneus L."/>
            <person name="Mihai O."/>
            <person name="Mihalev A."/>
            <person name="Mihova T."/>
            <person name="Mittelman R."/>
            <person name="Mlenga V."/>
            <person name="Montmayeur A."/>
            <person name="Mulrain L."/>
            <person name="Navidi A."/>
            <person name="Naylor J."/>
            <person name="Negash T."/>
            <person name="Nguyen T."/>
            <person name="Nguyen N."/>
            <person name="Nicol R."/>
            <person name="Norbu C."/>
            <person name="Norbu N."/>
            <person name="Novod N."/>
            <person name="O'Neill B."/>
            <person name="Osman S."/>
            <person name="Markiewicz E."/>
            <person name="Oyono O.L."/>
            <person name="Patti C."/>
            <person name="Phunkhang P."/>
            <person name="Pierre F."/>
            <person name="Priest M."/>
            <person name="Raghuraman S."/>
            <person name="Rege F."/>
            <person name="Reyes R."/>
            <person name="Rise C."/>
            <person name="Rogov P."/>
            <person name="Ross K."/>
            <person name="Ryan E."/>
            <person name="Settipalli S."/>
            <person name="Shea T."/>
            <person name="Sherpa N."/>
            <person name="Shi L."/>
            <person name="Shih D."/>
            <person name="Sparrow T."/>
            <person name="Spaulding J."/>
            <person name="Stalker J."/>
            <person name="Stange-Thomann N."/>
            <person name="Stavropoulos S."/>
            <person name="Stone C."/>
            <person name="Strader C."/>
            <person name="Tesfaye S."/>
            <person name="Thomson T."/>
            <person name="Thoulutsang Y."/>
            <person name="Thoulutsang D."/>
            <person name="Topham K."/>
            <person name="Topping I."/>
            <person name="Tsamla T."/>
            <person name="Vassiliev H."/>
            <person name="Vo A."/>
            <person name="Wangchuk T."/>
            <person name="Wangdi T."/>
            <person name="Weiand M."/>
            <person name="Wilkinson J."/>
            <person name="Wilson A."/>
            <person name="Yadav S."/>
            <person name="Young G."/>
            <person name="Yu Q."/>
            <person name="Zembek L."/>
            <person name="Zhong D."/>
            <person name="Zimmer A."/>
            <person name="Zwirko Z."/>
            <person name="Jaffe D.B."/>
            <person name="Alvarez P."/>
            <person name="Brockman W."/>
            <person name="Butler J."/>
            <person name="Chin C."/>
            <person name="Gnerre S."/>
            <person name="Grabherr M."/>
            <person name="Kleber M."/>
            <person name="Mauceli E."/>
            <person name="MacCallum I."/>
        </authorList>
    </citation>
    <scope>NUCLEOTIDE SEQUENCE [LARGE SCALE GENOMIC DNA]</scope>
    <source>
        <strain evidence="4">Tucson 14030-0811.24</strain>
    </source>
</reference>
<feature type="compositionally biased region" description="Polar residues" evidence="1">
    <location>
        <begin position="250"/>
        <end position="260"/>
    </location>
</feature>
<dbReference type="OMA" id="AVYHACV"/>
<keyword evidence="2" id="KW-0472">Membrane</keyword>
<dbReference type="OrthoDB" id="6737830at2759"/>
<dbReference type="Proteomes" id="UP000007798">
    <property type="component" value="Unassembled WGS sequence"/>
</dbReference>
<evidence type="ECO:0000313" key="4">
    <source>
        <dbReference type="Proteomes" id="UP000007798"/>
    </source>
</evidence>
<evidence type="ECO:0000256" key="1">
    <source>
        <dbReference type="SAM" id="MobiDB-lite"/>
    </source>
</evidence>
<protein>
    <submittedName>
        <fullName evidence="3">Uncharacterized protein</fullName>
    </submittedName>
</protein>
<dbReference type="HOGENOM" id="CLU_960671_0_0_1"/>
<dbReference type="AlphaFoldDB" id="B4MTF9"/>
<dbReference type="eggNOG" id="ENOG502SFQM">
    <property type="taxonomic scope" value="Eukaryota"/>
</dbReference>
<dbReference type="KEGG" id="dwi:6641187"/>